<reference evidence="1" key="1">
    <citation type="submission" date="2014-11" db="EMBL/GenBank/DDBJ databases">
        <authorList>
            <person name="Amaro Gonzalez C."/>
        </authorList>
    </citation>
    <scope>NUCLEOTIDE SEQUENCE</scope>
</reference>
<proteinExistence type="predicted"/>
<accession>A0A0E9PA20</accession>
<reference evidence="1" key="2">
    <citation type="journal article" date="2015" name="Fish Shellfish Immunol.">
        <title>Early steps in the European eel (Anguilla anguilla)-Vibrio vulnificus interaction in the gills: Role of the RtxA13 toxin.</title>
        <authorList>
            <person name="Callol A."/>
            <person name="Pajuelo D."/>
            <person name="Ebbesson L."/>
            <person name="Teles M."/>
            <person name="MacKenzie S."/>
            <person name="Amaro C."/>
        </authorList>
    </citation>
    <scope>NUCLEOTIDE SEQUENCE</scope>
</reference>
<dbReference type="EMBL" id="GBXM01107066">
    <property type="protein sequence ID" value="JAH01511.1"/>
    <property type="molecule type" value="Transcribed_RNA"/>
</dbReference>
<protein>
    <submittedName>
        <fullName evidence="1">Uncharacterized protein</fullName>
    </submittedName>
</protein>
<name>A0A0E9PA20_ANGAN</name>
<organism evidence="1">
    <name type="scientific">Anguilla anguilla</name>
    <name type="common">European freshwater eel</name>
    <name type="synonym">Muraena anguilla</name>
    <dbReference type="NCBI Taxonomy" id="7936"/>
    <lineage>
        <taxon>Eukaryota</taxon>
        <taxon>Metazoa</taxon>
        <taxon>Chordata</taxon>
        <taxon>Craniata</taxon>
        <taxon>Vertebrata</taxon>
        <taxon>Euteleostomi</taxon>
        <taxon>Actinopterygii</taxon>
        <taxon>Neopterygii</taxon>
        <taxon>Teleostei</taxon>
        <taxon>Anguilliformes</taxon>
        <taxon>Anguillidae</taxon>
        <taxon>Anguilla</taxon>
    </lineage>
</organism>
<evidence type="ECO:0000313" key="1">
    <source>
        <dbReference type="EMBL" id="JAH01511.1"/>
    </source>
</evidence>
<sequence length="41" mass="4585">MLPCFAGDKKHRDTCDDLICFGQSGGTTSGSWRLRKNKQLL</sequence>
<dbReference type="AlphaFoldDB" id="A0A0E9PA20"/>